<evidence type="ECO:0000313" key="2">
    <source>
        <dbReference type="RefSeq" id="XP_013420440.1"/>
    </source>
</evidence>
<gene>
    <name evidence="2" type="primary">LOC106180838</name>
</gene>
<keyword evidence="1" id="KW-1185">Reference proteome</keyword>
<dbReference type="RefSeq" id="XP_013420440.1">
    <property type="nucleotide sequence ID" value="XM_013564986.1"/>
</dbReference>
<sequence length="121" mass="14141">MEIKESNYTYEPEVHTSDKQIAVDTKYDNRVKAPNTEETVDTKDKKYATVLTVVKSIEEIADIKDANSVSLAEDIKKRVNVKDTKIVIEDVKERAPKDRRLSRWRRLLNLFTSCFRHRSRA</sequence>
<dbReference type="Proteomes" id="UP000085678">
    <property type="component" value="Unplaced"/>
</dbReference>
<dbReference type="GeneID" id="106180838"/>
<name>A0A1S3KCS5_LINAN</name>
<organism evidence="1 2">
    <name type="scientific">Lingula anatina</name>
    <name type="common">Brachiopod</name>
    <name type="synonym">Lingula unguis</name>
    <dbReference type="NCBI Taxonomy" id="7574"/>
    <lineage>
        <taxon>Eukaryota</taxon>
        <taxon>Metazoa</taxon>
        <taxon>Spiralia</taxon>
        <taxon>Lophotrochozoa</taxon>
        <taxon>Brachiopoda</taxon>
        <taxon>Linguliformea</taxon>
        <taxon>Lingulata</taxon>
        <taxon>Lingulida</taxon>
        <taxon>Linguloidea</taxon>
        <taxon>Lingulidae</taxon>
        <taxon>Lingula</taxon>
    </lineage>
</organism>
<dbReference type="InParanoid" id="A0A1S3KCS5"/>
<reference evidence="2" key="1">
    <citation type="submission" date="2025-08" db="UniProtKB">
        <authorList>
            <consortium name="RefSeq"/>
        </authorList>
    </citation>
    <scope>IDENTIFICATION</scope>
    <source>
        <tissue evidence="2">Gonads</tissue>
    </source>
</reference>
<evidence type="ECO:0000313" key="1">
    <source>
        <dbReference type="Proteomes" id="UP000085678"/>
    </source>
</evidence>
<proteinExistence type="predicted"/>
<dbReference type="KEGG" id="lak:106180838"/>
<protein>
    <submittedName>
        <fullName evidence="2">Uncharacterized protein LOC106180838</fullName>
    </submittedName>
</protein>
<dbReference type="AlphaFoldDB" id="A0A1S3KCS5"/>
<accession>A0A1S3KCS5</accession>